<proteinExistence type="predicted"/>
<feature type="transmembrane region" description="Helical" evidence="1">
    <location>
        <begin position="198"/>
        <end position="221"/>
    </location>
</feature>
<dbReference type="Pfam" id="PF17820">
    <property type="entry name" value="PDZ_6"/>
    <property type="match status" value="1"/>
</dbReference>
<comment type="caution">
    <text evidence="3">The sequence shown here is derived from an EMBL/GenBank/DDBJ whole genome shotgun (WGS) entry which is preliminary data.</text>
</comment>
<keyword evidence="1" id="KW-0812">Transmembrane</keyword>
<organism evidence="3 4">
    <name type="scientific">Apilactobacillus micheneri</name>
    <dbReference type="NCBI Taxonomy" id="1899430"/>
    <lineage>
        <taxon>Bacteria</taxon>
        <taxon>Bacillati</taxon>
        <taxon>Bacillota</taxon>
        <taxon>Bacilli</taxon>
        <taxon>Lactobacillales</taxon>
        <taxon>Lactobacillaceae</taxon>
        <taxon>Apilactobacillus</taxon>
    </lineage>
</organism>
<evidence type="ECO:0000313" key="3">
    <source>
        <dbReference type="EMBL" id="TPR43227.1"/>
    </source>
</evidence>
<sequence>MDYLLTLSIIFIQPVLWLGIIKVLLNNKKRLSRERNSFNTAIYQNNFELKHFLLGFLLFGIFGSILSILVGTFISVPWIILYEVLLLLNIVLIPYRLFPIIIAGITTLITMIPSIFDYINDSFDSSIDLSMTANQNILFLISLIILMSGLFWRYFVGRYNTPEISKNKRGNRVAGYLLNEMTVFPLLVLIPGDQLQKAISFWPTFMVGHQSFSLFLLPVLLSAKMKIFKNVPLKIAKKIGNSIVKLGILGFILTIGSYFFPIVTLYSIGILIIVYLLILIRIKLQDLKSEKWFSDAVEGVSVIGVRPSTPADKMGVEIGDRIVEVNNKTVHNKNEFYEAILSSPTFCRLKLINRNDRIKITESAIYNDSPNELGVVLFK</sequence>
<feature type="transmembrane region" description="Helical" evidence="1">
    <location>
        <begin position="266"/>
        <end position="284"/>
    </location>
</feature>
<dbReference type="Gene3D" id="2.30.42.10">
    <property type="match status" value="1"/>
</dbReference>
<feature type="domain" description="PDZ" evidence="2">
    <location>
        <begin position="281"/>
        <end position="332"/>
    </location>
</feature>
<evidence type="ECO:0000259" key="2">
    <source>
        <dbReference type="PROSITE" id="PS50106"/>
    </source>
</evidence>
<gene>
    <name evidence="3" type="ORF">DY130_05990</name>
</gene>
<feature type="transmembrane region" description="Helical" evidence="1">
    <location>
        <begin position="76"/>
        <end position="92"/>
    </location>
</feature>
<feature type="transmembrane region" description="Helical" evidence="1">
    <location>
        <begin position="176"/>
        <end position="192"/>
    </location>
</feature>
<dbReference type="EMBL" id="QUBG01000006">
    <property type="protein sequence ID" value="TPR43227.1"/>
    <property type="molecule type" value="Genomic_DNA"/>
</dbReference>
<keyword evidence="1" id="KW-0472">Membrane</keyword>
<reference evidence="3" key="1">
    <citation type="submission" date="2018-08" db="EMBL/GenBank/DDBJ databases">
        <title>Comparative genomics of wild bee and flower associated Lactobacillus reveals potential adaptation to the bee host.</title>
        <authorList>
            <person name="Vuong H.Q."/>
            <person name="Mcfrederick Q.S."/>
        </authorList>
    </citation>
    <scope>NUCLEOTIDE SEQUENCE</scope>
    <source>
        <strain evidence="3">HV_63</strain>
    </source>
</reference>
<keyword evidence="1" id="KW-1133">Transmembrane helix</keyword>
<accession>A0A9Q8ILF4</accession>
<feature type="transmembrane region" description="Helical" evidence="1">
    <location>
        <begin position="6"/>
        <end position="25"/>
    </location>
</feature>
<dbReference type="Proteomes" id="UP000784700">
    <property type="component" value="Unassembled WGS sequence"/>
</dbReference>
<dbReference type="InterPro" id="IPR001478">
    <property type="entry name" value="PDZ"/>
</dbReference>
<protein>
    <submittedName>
        <fullName evidence="3">PDZ domain-containing protein</fullName>
    </submittedName>
</protein>
<feature type="transmembrane region" description="Helical" evidence="1">
    <location>
        <begin position="136"/>
        <end position="155"/>
    </location>
</feature>
<dbReference type="SMART" id="SM00228">
    <property type="entry name" value="PDZ"/>
    <property type="match status" value="1"/>
</dbReference>
<dbReference type="RefSeq" id="WP_140924408.1">
    <property type="nucleotide sequence ID" value="NZ_QUBF01000006.1"/>
</dbReference>
<evidence type="ECO:0000313" key="4">
    <source>
        <dbReference type="Proteomes" id="UP000784700"/>
    </source>
</evidence>
<feature type="transmembrane region" description="Helical" evidence="1">
    <location>
        <begin position="52"/>
        <end position="70"/>
    </location>
</feature>
<dbReference type="GeneID" id="58108799"/>
<feature type="transmembrane region" description="Helical" evidence="1">
    <location>
        <begin position="242"/>
        <end position="260"/>
    </location>
</feature>
<dbReference type="SUPFAM" id="SSF50156">
    <property type="entry name" value="PDZ domain-like"/>
    <property type="match status" value="1"/>
</dbReference>
<name>A0A9Q8ILF4_9LACO</name>
<evidence type="ECO:0000256" key="1">
    <source>
        <dbReference type="SAM" id="Phobius"/>
    </source>
</evidence>
<dbReference type="InterPro" id="IPR041489">
    <property type="entry name" value="PDZ_6"/>
</dbReference>
<dbReference type="PROSITE" id="PS50106">
    <property type="entry name" value="PDZ"/>
    <property type="match status" value="1"/>
</dbReference>
<dbReference type="InterPro" id="IPR036034">
    <property type="entry name" value="PDZ_sf"/>
</dbReference>
<dbReference type="AlphaFoldDB" id="A0A9Q8ILF4"/>
<feature type="transmembrane region" description="Helical" evidence="1">
    <location>
        <begin position="97"/>
        <end position="116"/>
    </location>
</feature>